<dbReference type="EMBL" id="BAAANC010000004">
    <property type="protein sequence ID" value="GAA1554458.1"/>
    <property type="molecule type" value="Genomic_DNA"/>
</dbReference>
<name>A0ABN2C8B2_9ACTN</name>
<dbReference type="Proteomes" id="UP001500363">
    <property type="component" value="Unassembled WGS sequence"/>
</dbReference>
<proteinExistence type="predicted"/>
<protein>
    <recommendedName>
        <fullName evidence="3">ACT domain-containing protein</fullName>
    </recommendedName>
</protein>
<comment type="caution">
    <text evidence="1">The sequence shown here is derived from an EMBL/GenBank/DDBJ whole genome shotgun (WGS) entry which is preliminary data.</text>
</comment>
<keyword evidence="2" id="KW-1185">Reference proteome</keyword>
<accession>A0ABN2C8B2</accession>
<organism evidence="1 2">
    <name type="scientific">Kribbella lupini</name>
    <dbReference type="NCBI Taxonomy" id="291602"/>
    <lineage>
        <taxon>Bacteria</taxon>
        <taxon>Bacillati</taxon>
        <taxon>Actinomycetota</taxon>
        <taxon>Actinomycetes</taxon>
        <taxon>Propionibacteriales</taxon>
        <taxon>Kribbellaceae</taxon>
        <taxon>Kribbella</taxon>
    </lineage>
</organism>
<evidence type="ECO:0000313" key="2">
    <source>
        <dbReference type="Proteomes" id="UP001500363"/>
    </source>
</evidence>
<reference evidence="1 2" key="1">
    <citation type="journal article" date="2019" name="Int. J. Syst. Evol. Microbiol.">
        <title>The Global Catalogue of Microorganisms (GCM) 10K type strain sequencing project: providing services to taxonomists for standard genome sequencing and annotation.</title>
        <authorList>
            <consortium name="The Broad Institute Genomics Platform"/>
            <consortium name="The Broad Institute Genome Sequencing Center for Infectious Disease"/>
            <person name="Wu L."/>
            <person name="Ma J."/>
        </authorList>
    </citation>
    <scope>NUCLEOTIDE SEQUENCE [LARGE SCALE GENOMIC DNA]</scope>
    <source>
        <strain evidence="1 2">JCM 14303</strain>
    </source>
</reference>
<evidence type="ECO:0000313" key="1">
    <source>
        <dbReference type="EMBL" id="GAA1554458.1"/>
    </source>
</evidence>
<dbReference type="RefSeq" id="WP_344181744.1">
    <property type="nucleotide sequence ID" value="NZ_BAAANC010000004.1"/>
</dbReference>
<evidence type="ECO:0008006" key="3">
    <source>
        <dbReference type="Google" id="ProtNLM"/>
    </source>
</evidence>
<sequence length="79" mass="8375">MTSHRTINGAPASGTVGVRLIGQATDVAAVLADLTAAGVEIVSMPSRPFRNRRTTAIRVYLIARPANSQTTPDTDRRNA</sequence>
<gene>
    <name evidence="1" type="ORF">GCM10009741_68670</name>
</gene>